<evidence type="ECO:0000256" key="1">
    <source>
        <dbReference type="SAM" id="MobiDB-lite"/>
    </source>
</evidence>
<comment type="caution">
    <text evidence="2">The sequence shown here is derived from an EMBL/GenBank/DDBJ whole genome shotgun (WGS) entry which is preliminary data.</text>
</comment>
<protein>
    <recommendedName>
        <fullName evidence="4">Retrotransposon Copia-like N-terminal domain-containing protein</fullName>
    </recommendedName>
</protein>
<evidence type="ECO:0000313" key="2">
    <source>
        <dbReference type="EMBL" id="KAK9676763.1"/>
    </source>
</evidence>
<organism evidence="2 3">
    <name type="scientific">Saponaria officinalis</name>
    <name type="common">Common soapwort</name>
    <name type="synonym">Lychnis saponaria</name>
    <dbReference type="NCBI Taxonomy" id="3572"/>
    <lineage>
        <taxon>Eukaryota</taxon>
        <taxon>Viridiplantae</taxon>
        <taxon>Streptophyta</taxon>
        <taxon>Embryophyta</taxon>
        <taxon>Tracheophyta</taxon>
        <taxon>Spermatophyta</taxon>
        <taxon>Magnoliopsida</taxon>
        <taxon>eudicotyledons</taxon>
        <taxon>Gunneridae</taxon>
        <taxon>Pentapetalae</taxon>
        <taxon>Caryophyllales</taxon>
        <taxon>Caryophyllaceae</taxon>
        <taxon>Caryophylleae</taxon>
        <taxon>Saponaria</taxon>
    </lineage>
</organism>
<evidence type="ECO:0000313" key="3">
    <source>
        <dbReference type="Proteomes" id="UP001443914"/>
    </source>
</evidence>
<feature type="compositionally biased region" description="Polar residues" evidence="1">
    <location>
        <begin position="85"/>
        <end position="101"/>
    </location>
</feature>
<proteinExistence type="predicted"/>
<dbReference type="EMBL" id="JBDFQZ010000011">
    <property type="protein sequence ID" value="KAK9676763.1"/>
    <property type="molecule type" value="Genomic_DNA"/>
</dbReference>
<sequence>MSIPASQNTIPAISIKLSKENYDTWAPIAKQALTAYDLGMAIEGAIPPPKNLSSNKEGSTSINPDYINWMKKDSLAKRNHDRECTPSSGQIGDLSSSVGQT</sequence>
<dbReference type="Proteomes" id="UP001443914">
    <property type="component" value="Unassembled WGS sequence"/>
</dbReference>
<keyword evidence="3" id="KW-1185">Reference proteome</keyword>
<feature type="compositionally biased region" description="Polar residues" evidence="1">
    <location>
        <begin position="51"/>
        <end position="63"/>
    </location>
</feature>
<reference evidence="2" key="1">
    <citation type="submission" date="2024-03" db="EMBL/GenBank/DDBJ databases">
        <title>WGS assembly of Saponaria officinalis var. Norfolk2.</title>
        <authorList>
            <person name="Jenkins J."/>
            <person name="Shu S."/>
            <person name="Grimwood J."/>
            <person name="Barry K."/>
            <person name="Goodstein D."/>
            <person name="Schmutz J."/>
            <person name="Leebens-Mack J."/>
            <person name="Osbourn A."/>
        </authorList>
    </citation>
    <scope>NUCLEOTIDE SEQUENCE [LARGE SCALE GENOMIC DNA]</scope>
    <source>
        <strain evidence="2">JIC</strain>
    </source>
</reference>
<dbReference type="AlphaFoldDB" id="A0AAW1HK47"/>
<evidence type="ECO:0008006" key="4">
    <source>
        <dbReference type="Google" id="ProtNLM"/>
    </source>
</evidence>
<accession>A0AAW1HK47</accession>
<feature type="region of interest" description="Disordered" evidence="1">
    <location>
        <begin position="46"/>
        <end position="65"/>
    </location>
</feature>
<name>A0AAW1HK47_SAPOF</name>
<feature type="region of interest" description="Disordered" evidence="1">
    <location>
        <begin position="77"/>
        <end position="101"/>
    </location>
</feature>
<gene>
    <name evidence="2" type="ORF">RND81_11G098700</name>
</gene>